<dbReference type="SUPFAM" id="SSF53254">
    <property type="entry name" value="Phosphoglycerate mutase-like"/>
    <property type="match status" value="1"/>
</dbReference>
<dbReference type="InterPro" id="IPR013078">
    <property type="entry name" value="His_Pase_superF_clade-1"/>
</dbReference>
<evidence type="ECO:0000313" key="2">
    <source>
        <dbReference type="EMBL" id="OHV42418.1"/>
    </source>
</evidence>
<dbReference type="Proteomes" id="UP000179627">
    <property type="component" value="Unassembled WGS sequence"/>
</dbReference>
<dbReference type="PANTHER" id="PTHR48100">
    <property type="entry name" value="BROAD-SPECIFICITY PHOSPHATASE YOR283W-RELATED"/>
    <property type="match status" value="1"/>
</dbReference>
<organism evidence="2 3">
    <name type="scientific">Parafrankia colletiae</name>
    <dbReference type="NCBI Taxonomy" id="573497"/>
    <lineage>
        <taxon>Bacteria</taxon>
        <taxon>Bacillati</taxon>
        <taxon>Actinomycetota</taxon>
        <taxon>Actinomycetes</taxon>
        <taxon>Frankiales</taxon>
        <taxon>Frankiaceae</taxon>
        <taxon>Parafrankia</taxon>
    </lineage>
</organism>
<proteinExistence type="predicted"/>
<dbReference type="RefSeq" id="WP_071083065.1">
    <property type="nucleotide sequence ID" value="NZ_MBLM01000047.1"/>
</dbReference>
<dbReference type="Gene3D" id="3.40.50.1240">
    <property type="entry name" value="Phosphoglycerate mutase-like"/>
    <property type="match status" value="1"/>
</dbReference>
<dbReference type="InterPro" id="IPR029033">
    <property type="entry name" value="His_PPase_superfam"/>
</dbReference>
<dbReference type="GO" id="GO:0016791">
    <property type="term" value="F:phosphatase activity"/>
    <property type="evidence" value="ECO:0007669"/>
    <property type="project" value="TreeGrafter"/>
</dbReference>
<dbReference type="GO" id="GO:0005737">
    <property type="term" value="C:cytoplasm"/>
    <property type="evidence" value="ECO:0007669"/>
    <property type="project" value="TreeGrafter"/>
</dbReference>
<accession>A0A1S1R610</accession>
<dbReference type="InterPro" id="IPR050275">
    <property type="entry name" value="PGM_Phosphatase"/>
</dbReference>
<keyword evidence="3" id="KW-1185">Reference proteome</keyword>
<feature type="compositionally biased region" description="Basic and acidic residues" evidence="1">
    <location>
        <begin position="67"/>
        <end position="77"/>
    </location>
</feature>
<name>A0A1S1R610_9ACTN</name>
<evidence type="ECO:0000313" key="3">
    <source>
        <dbReference type="Proteomes" id="UP000179627"/>
    </source>
</evidence>
<dbReference type="AlphaFoldDB" id="A0A1S1R610"/>
<comment type="caution">
    <text evidence="2">The sequence shown here is derived from an EMBL/GenBank/DDBJ whole genome shotgun (WGS) entry which is preliminary data.</text>
</comment>
<reference evidence="3" key="1">
    <citation type="submission" date="2016-07" db="EMBL/GenBank/DDBJ databases">
        <title>Sequence Frankia sp. strain CcI1.17.</title>
        <authorList>
            <person name="Ghodhbane-Gtari F."/>
            <person name="Swanson E."/>
            <person name="Gueddou A."/>
            <person name="Morris K."/>
            <person name="Hezbri K."/>
            <person name="Ktari A."/>
            <person name="Nouioui I."/>
            <person name="Abebe-Akele F."/>
            <person name="Simpson S."/>
            <person name="Thomas K."/>
            <person name="Gtari M."/>
            <person name="Tisa L.S."/>
            <person name="Hurst S."/>
        </authorList>
    </citation>
    <scope>NUCLEOTIDE SEQUENCE [LARGE SCALE GENOMIC DNA]</scope>
    <source>
        <strain evidence="3">Cc1.17</strain>
    </source>
</reference>
<dbReference type="EMBL" id="MBLM01000047">
    <property type="protein sequence ID" value="OHV42418.1"/>
    <property type="molecule type" value="Genomic_DNA"/>
</dbReference>
<evidence type="ECO:0008006" key="4">
    <source>
        <dbReference type="Google" id="ProtNLM"/>
    </source>
</evidence>
<gene>
    <name evidence="2" type="ORF">CC117_11995</name>
</gene>
<feature type="region of interest" description="Disordered" evidence="1">
    <location>
        <begin position="67"/>
        <end position="90"/>
    </location>
</feature>
<dbReference type="SMART" id="SM00855">
    <property type="entry name" value="PGAM"/>
    <property type="match status" value="1"/>
</dbReference>
<protein>
    <recommendedName>
        <fullName evidence="4">Fructose-2,6-bisphosphatase</fullName>
    </recommendedName>
</protein>
<dbReference type="Pfam" id="PF00300">
    <property type="entry name" value="His_Phos_1"/>
    <property type="match status" value="1"/>
</dbReference>
<dbReference type="CDD" id="cd07067">
    <property type="entry name" value="HP_PGM_like"/>
    <property type="match status" value="1"/>
</dbReference>
<evidence type="ECO:0000256" key="1">
    <source>
        <dbReference type="SAM" id="MobiDB-lite"/>
    </source>
</evidence>
<dbReference type="PANTHER" id="PTHR48100:SF1">
    <property type="entry name" value="HISTIDINE PHOSPHATASE FAMILY PROTEIN-RELATED"/>
    <property type="match status" value="1"/>
</dbReference>
<sequence length="261" mass="27883">MGSVRHGLGELTVVRHGRSTANAALAAAEAAGAMDTAITGLDVDVPLSELGRVRAAALGGHLAGRYLEERHRTERRGPTPGPALDPGRGQPPQVVICSPFLRARQTWQVAAAAARDGGLVLPEPVVDARLGDRAMGRLQLLTSAAVARRFPDEAGRRRRAGEFHYRPPGGESFADVAVRLAAFLDDWGRRAAGGRVFLVAHDAVVLLLRYVLEKLTVDDVAAIVAAGPVINAAVTRFVRDGDRLVLAEYNTATWASHRIYK</sequence>
<dbReference type="OrthoDB" id="5449373at2"/>